<feature type="transmembrane region" description="Helical" evidence="1">
    <location>
        <begin position="93"/>
        <end position="114"/>
    </location>
</feature>
<gene>
    <name evidence="2" type="ORF">NQZ67_06650</name>
</gene>
<proteinExistence type="predicted"/>
<feature type="transmembrane region" description="Helical" evidence="1">
    <location>
        <begin position="70"/>
        <end position="87"/>
    </location>
</feature>
<dbReference type="NCBIfam" id="NF041644">
    <property type="entry name" value="CBO0543_fam"/>
    <property type="match status" value="1"/>
</dbReference>
<dbReference type="Proteomes" id="UP001141950">
    <property type="component" value="Unassembled WGS sequence"/>
</dbReference>
<keyword evidence="1" id="KW-1133">Transmembrane helix</keyword>
<organism evidence="2 3">
    <name type="scientific">Paenibacillus soyae</name>
    <dbReference type="NCBI Taxonomy" id="2969249"/>
    <lineage>
        <taxon>Bacteria</taxon>
        <taxon>Bacillati</taxon>
        <taxon>Bacillota</taxon>
        <taxon>Bacilli</taxon>
        <taxon>Bacillales</taxon>
        <taxon>Paenibacillaceae</taxon>
        <taxon>Paenibacillus</taxon>
    </lineage>
</organism>
<keyword evidence="1" id="KW-0472">Membrane</keyword>
<dbReference type="InterPro" id="IPR048147">
    <property type="entry name" value="CBO0543-like"/>
</dbReference>
<name>A0A9X2MMS6_9BACL</name>
<evidence type="ECO:0000313" key="3">
    <source>
        <dbReference type="Proteomes" id="UP001141950"/>
    </source>
</evidence>
<feature type="transmembrane region" description="Helical" evidence="1">
    <location>
        <begin position="126"/>
        <end position="150"/>
    </location>
</feature>
<evidence type="ECO:0000256" key="1">
    <source>
        <dbReference type="SAM" id="Phobius"/>
    </source>
</evidence>
<reference evidence="2" key="1">
    <citation type="submission" date="2022-08" db="EMBL/GenBank/DDBJ databases">
        <title>The genomic sequence of strain Paenibacillus sp. SCIV0701.</title>
        <authorList>
            <person name="Zhao H."/>
        </authorList>
    </citation>
    <scope>NUCLEOTIDE SEQUENCE</scope>
    <source>
        <strain evidence="2">SCIV0701</strain>
    </source>
</reference>
<dbReference type="EMBL" id="JANIPJ010000003">
    <property type="protein sequence ID" value="MCR2803561.1"/>
    <property type="molecule type" value="Genomic_DNA"/>
</dbReference>
<dbReference type="RefSeq" id="WP_257443950.1">
    <property type="nucleotide sequence ID" value="NZ_JANIPJ010000003.1"/>
</dbReference>
<dbReference type="AlphaFoldDB" id="A0A9X2MMS6"/>
<evidence type="ECO:0000313" key="2">
    <source>
        <dbReference type="EMBL" id="MCR2803561.1"/>
    </source>
</evidence>
<protein>
    <submittedName>
        <fullName evidence="2">Uncharacterized protein</fullName>
    </submittedName>
</protein>
<sequence>MSFEQNLLLLIWLLGLLVIVFGVPYGRRHSFFIAYLTAQGLDWLAEILLLQFNTVSFPIREFPGASDMSITLMIFLMPLCCAIYVIYEPRKSLPIRTLSLLLWASVMTLVEIAISRFSNLQDHKSYYWLVAEIVFSVELVITIAIVRWFFHKSSILRRGRETV</sequence>
<keyword evidence="1" id="KW-0812">Transmembrane</keyword>
<accession>A0A9X2MMS6</accession>
<keyword evidence="3" id="KW-1185">Reference proteome</keyword>
<comment type="caution">
    <text evidence="2">The sequence shown here is derived from an EMBL/GenBank/DDBJ whole genome shotgun (WGS) entry which is preliminary data.</text>
</comment>